<protein>
    <submittedName>
        <fullName evidence="2">Uncharacterized protein</fullName>
    </submittedName>
</protein>
<dbReference type="AlphaFoldDB" id="A0A4S4LFB4"/>
<dbReference type="EMBL" id="SGPL01000604">
    <property type="protein sequence ID" value="THH09858.1"/>
    <property type="molecule type" value="Genomic_DNA"/>
</dbReference>
<dbReference type="OrthoDB" id="406631at2759"/>
<evidence type="ECO:0000313" key="3">
    <source>
        <dbReference type="Proteomes" id="UP000310158"/>
    </source>
</evidence>
<reference evidence="2 3" key="1">
    <citation type="submission" date="2019-02" db="EMBL/GenBank/DDBJ databases">
        <title>Genome sequencing of the rare red list fungi Bondarzewia mesenterica.</title>
        <authorList>
            <person name="Buettner E."/>
            <person name="Kellner H."/>
        </authorList>
    </citation>
    <scope>NUCLEOTIDE SEQUENCE [LARGE SCALE GENOMIC DNA]</scope>
    <source>
        <strain evidence="2 3">DSM 108281</strain>
    </source>
</reference>
<feature type="compositionally biased region" description="Low complexity" evidence="1">
    <location>
        <begin position="118"/>
        <end position="138"/>
    </location>
</feature>
<proteinExistence type="predicted"/>
<comment type="caution">
    <text evidence="2">The sequence shown here is derived from an EMBL/GenBank/DDBJ whole genome shotgun (WGS) entry which is preliminary data.</text>
</comment>
<name>A0A4S4LFB4_9AGAM</name>
<dbReference type="InterPro" id="IPR045053">
    <property type="entry name" value="MAN-like"/>
</dbReference>
<dbReference type="PANTHER" id="PTHR31451">
    <property type="match status" value="1"/>
</dbReference>
<keyword evidence="3" id="KW-1185">Reference proteome</keyword>
<dbReference type="GO" id="GO:0005576">
    <property type="term" value="C:extracellular region"/>
    <property type="evidence" value="ECO:0007669"/>
    <property type="project" value="UniProtKB-SubCell"/>
</dbReference>
<dbReference type="PANTHER" id="PTHR31451:SF39">
    <property type="entry name" value="MANNAN ENDO-1,4-BETA-MANNOSIDASE 1"/>
    <property type="match status" value="1"/>
</dbReference>
<evidence type="ECO:0000256" key="1">
    <source>
        <dbReference type="SAM" id="MobiDB-lite"/>
    </source>
</evidence>
<dbReference type="Proteomes" id="UP000310158">
    <property type="component" value="Unassembled WGS sequence"/>
</dbReference>
<accession>A0A4S4LFB4</accession>
<sequence length="359" mass="39200">MTSESKMRCEETRILEAVDVVSAMQGTSVRGHTLGISVGNPLSVEPSLDVFNEDAYESIDFTILAARSVSFTSVYEFSDTEVYSSLVGIMGGSISSSDGRAIRFKAKARPPHHRTSGRTFSTRQASSTRSSGTSRTNLTHVNQCTGIAHEDDSTILEWESVFELSAVLWDDGPAPPQWMREIGELINGLVPEQLFFDGTYGIYEGSGQVVVVVVVVMSSDYLHPADVSKLENGIGLAHEADRAIDLEEERSALIRFLFGMQSGGDDVATFLARAESVGVVGGTFWSSFGHDDECCQYVQHNDGFSFYYLREEYYLTRGDVIIPHTKEMTGRQAPGILPPFSAYAGHALSVVCIAREDSG</sequence>
<gene>
    <name evidence="2" type="ORF">EW146_g8551</name>
</gene>
<dbReference type="GO" id="GO:0016985">
    <property type="term" value="F:mannan endo-1,4-beta-mannosidase activity"/>
    <property type="evidence" value="ECO:0007669"/>
    <property type="project" value="TreeGrafter"/>
</dbReference>
<organism evidence="2 3">
    <name type="scientific">Bondarzewia mesenterica</name>
    <dbReference type="NCBI Taxonomy" id="1095465"/>
    <lineage>
        <taxon>Eukaryota</taxon>
        <taxon>Fungi</taxon>
        <taxon>Dikarya</taxon>
        <taxon>Basidiomycota</taxon>
        <taxon>Agaricomycotina</taxon>
        <taxon>Agaricomycetes</taxon>
        <taxon>Russulales</taxon>
        <taxon>Bondarzewiaceae</taxon>
        <taxon>Bondarzewia</taxon>
    </lineage>
</organism>
<feature type="compositionally biased region" description="Basic residues" evidence="1">
    <location>
        <begin position="107"/>
        <end position="116"/>
    </location>
</feature>
<dbReference type="Gene3D" id="3.20.20.80">
    <property type="entry name" value="Glycosidases"/>
    <property type="match status" value="1"/>
</dbReference>
<evidence type="ECO:0000313" key="2">
    <source>
        <dbReference type="EMBL" id="THH09858.1"/>
    </source>
</evidence>
<feature type="region of interest" description="Disordered" evidence="1">
    <location>
        <begin position="107"/>
        <end position="138"/>
    </location>
</feature>